<keyword evidence="4" id="KW-0812">Transmembrane</keyword>
<keyword evidence="2" id="KW-0206">Cytoskeleton</keyword>
<keyword evidence="4" id="KW-0472">Membrane</keyword>
<evidence type="ECO:0000256" key="1">
    <source>
        <dbReference type="ARBA" id="ARBA00006993"/>
    </source>
</evidence>
<feature type="transmembrane region" description="Helical" evidence="4">
    <location>
        <begin position="33"/>
        <end position="61"/>
    </location>
</feature>
<accession>A0AAV8T333</accession>
<dbReference type="GO" id="GO:0034237">
    <property type="term" value="F:protein kinase A regulatory subunit binding"/>
    <property type="evidence" value="ECO:0007669"/>
    <property type="project" value="TreeGrafter"/>
</dbReference>
<feature type="region of interest" description="Disordered" evidence="3">
    <location>
        <begin position="1147"/>
        <end position="1182"/>
    </location>
</feature>
<keyword evidence="4" id="KW-1133">Transmembrane helix</keyword>
<keyword evidence="2" id="KW-0009">Actin-binding</keyword>
<feature type="compositionally biased region" description="Polar residues" evidence="3">
    <location>
        <begin position="903"/>
        <end position="912"/>
    </location>
</feature>
<evidence type="ECO:0000256" key="4">
    <source>
        <dbReference type="SAM" id="Phobius"/>
    </source>
</evidence>
<comment type="subcellular location">
    <subcellularLocation>
        <location evidence="2">Cytoplasm</location>
        <location evidence="2">Cytoskeleton</location>
    </subcellularLocation>
</comment>
<comment type="function">
    <text evidence="2">Involved in regulation of actin and microtubule organization. Part of a WAVE complex that activates the Arp2/3 complex.</text>
</comment>
<dbReference type="InterPro" id="IPR028288">
    <property type="entry name" value="SCAR/WAVE_fam"/>
</dbReference>
<dbReference type="PANTHER" id="PTHR12902:SF33">
    <property type="entry name" value="PROTEIN SCAR3"/>
    <property type="match status" value="1"/>
</dbReference>
<keyword evidence="2" id="KW-0963">Cytoplasm</keyword>
<evidence type="ECO:0000313" key="7">
    <source>
        <dbReference type="Proteomes" id="UP001159364"/>
    </source>
</evidence>
<feature type="compositionally biased region" description="Basic and acidic residues" evidence="3">
    <location>
        <begin position="292"/>
        <end position="303"/>
    </location>
</feature>
<dbReference type="GO" id="GO:0003779">
    <property type="term" value="F:actin binding"/>
    <property type="evidence" value="ECO:0007669"/>
    <property type="project" value="UniProtKB-UniRule"/>
</dbReference>
<evidence type="ECO:0000259" key="5">
    <source>
        <dbReference type="PROSITE" id="PS51082"/>
    </source>
</evidence>
<comment type="caution">
    <text evidence="6">The sequence shown here is derived from an EMBL/GenBank/DDBJ whole genome shotgun (WGS) entry which is preliminary data.</text>
</comment>
<feature type="compositionally biased region" description="Polar residues" evidence="3">
    <location>
        <begin position="313"/>
        <end position="329"/>
    </location>
</feature>
<feature type="region of interest" description="Disordered" evidence="3">
    <location>
        <begin position="268"/>
        <end position="345"/>
    </location>
</feature>
<dbReference type="GO" id="GO:0005856">
    <property type="term" value="C:cytoskeleton"/>
    <property type="evidence" value="ECO:0007669"/>
    <property type="project" value="UniProtKB-SubCell"/>
</dbReference>
<dbReference type="Proteomes" id="UP001159364">
    <property type="component" value="Linkage Group LG06"/>
</dbReference>
<feature type="transmembrane region" description="Helical" evidence="4">
    <location>
        <begin position="6"/>
        <end position="26"/>
    </location>
</feature>
<feature type="compositionally biased region" description="Basic and acidic residues" evidence="3">
    <location>
        <begin position="891"/>
        <end position="902"/>
    </location>
</feature>
<sequence>MSRNGLWLAELAILSSLLLSLAIKLLQSLHQLLLLLPFSPTCITFLVCFHFISFTIFVFLFPLPSPSFALSSPLSFFFFAILFLGRERRKMPLVRFEVRNEYGLGQPELYKEADKEDPKAVLDGVAVAGLVGILRQLGDLAEFAAEVFHGLQDQAVTTASRSHKLMVRVQKMEAALPSLEKAVLAQSSHIHFAYTAGSEWHPRIQNEQNHFIYSDLPRFIMDSYEECRDPPHLHLLDKFDTGGPGSCLRRYSDPTFFRKVLGNFKEPDMGKFRRDKKTHKSRKKGSLQRNGDLLHRASMENHGGRMQFAPPIVSTQQSPSHTASTTDMTLKSDLGDRSNSFDSRTGSGYEECAFHLNSSLQPGGDSPEELSSKFIQHNNILKSRFTNGQPGVAEGDVPRDLLIEQITVSSSCDTWDEKVEIVKPKGQHCDEEEAPGILTTDFDLCTQERSMASRLHPNQTDDLRDENHMKLRASLNEHEEVGSELDYYMDALNTIESESENDVECETKNEVDLAFSDFSNGGTEDERKELLEDISVCFLSQAESHMSSDISHKALSDFNNSGKGDKTRDLIAGVSGCFLSKAESHTSSDISHDALTDLNNGGRKDGTQELIADISGHFLPKAEFHTSSDVLHSEMPCDMFKSILSKGSTNQEPTSNPEVVDVLSHEDISHVSGHIPSNNEHHASLEKEEIPCEPPSSFPLKYYTDIQTPKVSGTSSNVDHSLVSEGYMSVDSLDGSKIQSIVDAHSSCGLEDSNLPESSRNVTTRSSCMSRETQGELSHVGSVTFWTNGGLLGLQPSKPPDFTTASIGCQGSLSSSKGEALGPLNYMSNMDGERGKLGRLVKDGSIDNIPSSICSTSLHADQDVIVENSGDSNYSDKFHFNRGILNISSAAEDKPSSSEDMRSTSMGASEGISSQSIGLDQRLLINSFSRKISLVTDGKSELPSLQKIGVLDQRNLHSDISSQTQEQSFDEQFESRLFADSFTTSPPLEHMKISFHPFDSVEVSRMKLKFPDENHNESFRDMFTNFQLVPEPGRLVVGHDSDDDTFCRSSPYISDDYLSHNSDSDFENWGFSESPDCKNMELYDAMLQMSSVESVPSALPPSESGNEGVHKDTGFNSIYTKNGLDSSLSSSLIDIPGFETVNHLPQREEKDNSDEMNVLEGQHPGDSNPLPPPPPPVQWQTLKTHPDLTKDRHHSLPEADQHAFNPKLLESALRQQLKAAPANGKQLVEDDIAFKSKNKQEQVQEQLNSTKEANVPSNGRGVDETDLLQQIRAKSFTLRHTVTTMPTLTSSSNANEKVTAILEKANAIRQAVGSDDDSWSDD</sequence>
<evidence type="ECO:0000256" key="3">
    <source>
        <dbReference type="SAM" id="MobiDB-lite"/>
    </source>
</evidence>
<dbReference type="InterPro" id="IPR003124">
    <property type="entry name" value="WH2_dom"/>
</dbReference>
<comment type="similarity">
    <text evidence="1 2">Belongs to the SCAR/WAVE family.</text>
</comment>
<protein>
    <recommendedName>
        <fullName evidence="2">Protein SCAR</fullName>
    </recommendedName>
    <alternativeName>
        <fullName evidence="2">Protein WAVE</fullName>
    </alternativeName>
</protein>
<dbReference type="GO" id="GO:0071933">
    <property type="term" value="F:Arp2/3 complex binding"/>
    <property type="evidence" value="ECO:0007669"/>
    <property type="project" value="TreeGrafter"/>
</dbReference>
<keyword evidence="7" id="KW-1185">Reference proteome</keyword>
<reference evidence="6 7" key="1">
    <citation type="submission" date="2021-09" db="EMBL/GenBank/DDBJ databases">
        <title>Genomic insights and catalytic innovation underlie evolution of tropane alkaloids biosynthesis.</title>
        <authorList>
            <person name="Wang Y.-J."/>
            <person name="Tian T."/>
            <person name="Huang J.-P."/>
            <person name="Huang S.-X."/>
        </authorList>
    </citation>
    <scope>NUCLEOTIDE SEQUENCE [LARGE SCALE GENOMIC DNA]</scope>
    <source>
        <strain evidence="6">KIB-2018</strain>
        <tissue evidence="6">Leaf</tissue>
    </source>
</reference>
<dbReference type="PROSITE" id="PS51082">
    <property type="entry name" value="WH2"/>
    <property type="match status" value="1"/>
</dbReference>
<feature type="compositionally biased region" description="Basic residues" evidence="3">
    <location>
        <begin position="273"/>
        <end position="286"/>
    </location>
</feature>
<dbReference type="PANTHER" id="PTHR12902">
    <property type="entry name" value="WASP-1"/>
    <property type="match status" value="1"/>
</dbReference>
<dbReference type="GO" id="GO:0030036">
    <property type="term" value="P:actin cytoskeleton organization"/>
    <property type="evidence" value="ECO:0007669"/>
    <property type="project" value="UniProtKB-UniRule"/>
</dbReference>
<proteinExistence type="inferred from homology"/>
<dbReference type="EMBL" id="JAIWQS010000006">
    <property type="protein sequence ID" value="KAJ8761087.1"/>
    <property type="molecule type" value="Genomic_DNA"/>
</dbReference>
<dbReference type="GO" id="GO:2000601">
    <property type="term" value="P:positive regulation of Arp2/3 complex-mediated actin nucleation"/>
    <property type="evidence" value="ECO:0007669"/>
    <property type="project" value="TreeGrafter"/>
</dbReference>
<gene>
    <name evidence="6" type="ORF">K2173_000766</name>
</gene>
<feature type="region of interest" description="Disordered" evidence="3">
    <location>
        <begin position="889"/>
        <end position="912"/>
    </location>
</feature>
<organism evidence="6 7">
    <name type="scientific">Erythroxylum novogranatense</name>
    <dbReference type="NCBI Taxonomy" id="1862640"/>
    <lineage>
        <taxon>Eukaryota</taxon>
        <taxon>Viridiplantae</taxon>
        <taxon>Streptophyta</taxon>
        <taxon>Embryophyta</taxon>
        <taxon>Tracheophyta</taxon>
        <taxon>Spermatophyta</taxon>
        <taxon>Magnoliopsida</taxon>
        <taxon>eudicotyledons</taxon>
        <taxon>Gunneridae</taxon>
        <taxon>Pentapetalae</taxon>
        <taxon>rosids</taxon>
        <taxon>fabids</taxon>
        <taxon>Malpighiales</taxon>
        <taxon>Erythroxylaceae</taxon>
        <taxon>Erythroxylum</taxon>
    </lineage>
</organism>
<evidence type="ECO:0000256" key="2">
    <source>
        <dbReference type="RuleBase" id="RU367034"/>
    </source>
</evidence>
<name>A0AAV8T333_9ROSI</name>
<feature type="domain" description="WH2" evidence="5">
    <location>
        <begin position="1263"/>
        <end position="1281"/>
    </location>
</feature>
<evidence type="ECO:0000313" key="6">
    <source>
        <dbReference type="EMBL" id="KAJ8761087.1"/>
    </source>
</evidence>
<dbReference type="Gene3D" id="6.10.280.150">
    <property type="match status" value="1"/>
</dbReference>
<dbReference type="Gene3D" id="1.20.5.340">
    <property type="match status" value="1"/>
</dbReference>
<feature type="transmembrane region" description="Helical" evidence="4">
    <location>
        <begin position="67"/>
        <end position="85"/>
    </location>
</feature>